<sequence length="89" mass="9782">MSADNGLVVLQVGAAVINLRITCPERHRHRQTSTGEFGKRGQRWRGSVDTVGVTEWTGSVCSGLGSQFLWQLMSEQTSLPLACLLRLII</sequence>
<dbReference type="EMBL" id="JACVVK020000014">
    <property type="protein sequence ID" value="KAK7504679.1"/>
    <property type="molecule type" value="Genomic_DNA"/>
</dbReference>
<comment type="caution">
    <text evidence="1">The sequence shown here is derived from an EMBL/GenBank/DDBJ whole genome shotgun (WGS) entry which is preliminary data.</text>
</comment>
<dbReference type="Proteomes" id="UP001519460">
    <property type="component" value="Unassembled WGS sequence"/>
</dbReference>
<protein>
    <submittedName>
        <fullName evidence="1">Uncharacterized protein</fullName>
    </submittedName>
</protein>
<name>A0ABD0LYB1_9CAEN</name>
<organism evidence="1 2">
    <name type="scientific">Batillaria attramentaria</name>
    <dbReference type="NCBI Taxonomy" id="370345"/>
    <lineage>
        <taxon>Eukaryota</taxon>
        <taxon>Metazoa</taxon>
        <taxon>Spiralia</taxon>
        <taxon>Lophotrochozoa</taxon>
        <taxon>Mollusca</taxon>
        <taxon>Gastropoda</taxon>
        <taxon>Caenogastropoda</taxon>
        <taxon>Sorbeoconcha</taxon>
        <taxon>Cerithioidea</taxon>
        <taxon>Batillariidae</taxon>
        <taxon>Batillaria</taxon>
    </lineage>
</organism>
<keyword evidence="2" id="KW-1185">Reference proteome</keyword>
<evidence type="ECO:0000313" key="2">
    <source>
        <dbReference type="Proteomes" id="UP001519460"/>
    </source>
</evidence>
<dbReference type="AlphaFoldDB" id="A0ABD0LYB1"/>
<evidence type="ECO:0000313" key="1">
    <source>
        <dbReference type="EMBL" id="KAK7504679.1"/>
    </source>
</evidence>
<proteinExistence type="predicted"/>
<accession>A0ABD0LYB1</accession>
<reference evidence="1 2" key="1">
    <citation type="journal article" date="2023" name="Sci. Data">
        <title>Genome assembly of the Korean intertidal mud-creeper Batillaria attramentaria.</title>
        <authorList>
            <person name="Patra A.K."/>
            <person name="Ho P.T."/>
            <person name="Jun S."/>
            <person name="Lee S.J."/>
            <person name="Kim Y."/>
            <person name="Won Y.J."/>
        </authorList>
    </citation>
    <scope>NUCLEOTIDE SEQUENCE [LARGE SCALE GENOMIC DNA]</scope>
    <source>
        <strain evidence="1">Wonlab-2016</strain>
    </source>
</reference>
<gene>
    <name evidence="1" type="ORF">BaRGS_00004165</name>
</gene>